<evidence type="ECO:0000313" key="1">
    <source>
        <dbReference type="EMBL" id="MFI7589338.1"/>
    </source>
</evidence>
<protein>
    <recommendedName>
        <fullName evidence="3">DUF2993 domain-containing protein</fullName>
    </recommendedName>
</protein>
<dbReference type="Proteomes" id="UP001612915">
    <property type="component" value="Unassembled WGS sequence"/>
</dbReference>
<sequence length="204" mass="21308">MILRRFLPTRRRRLVLVTALTVGLALGAVLVVGAVAAGRAEHRIETALSTRLGPGVEAHVSIPTALRALVGRSSPQVEVLLPWDDLARLGVARRSGRDGAAVPALRAARGGLELERPTPFGPVTVFLKPQVDGTTLSFEVASVGLAGQSLGGAAVERLTGRMELPAVDVAALLPDRVRVHGLAVEPDGLRLEVGVPSQSTGNRP</sequence>
<organism evidence="1 2">
    <name type="scientific">Spongisporangium articulatum</name>
    <dbReference type="NCBI Taxonomy" id="3362603"/>
    <lineage>
        <taxon>Bacteria</taxon>
        <taxon>Bacillati</taxon>
        <taxon>Actinomycetota</taxon>
        <taxon>Actinomycetes</taxon>
        <taxon>Kineosporiales</taxon>
        <taxon>Kineosporiaceae</taxon>
        <taxon>Spongisporangium</taxon>
    </lineage>
</organism>
<gene>
    <name evidence="1" type="ORF">ACIB24_19910</name>
</gene>
<name>A0ABW8ATB7_9ACTN</name>
<keyword evidence="2" id="KW-1185">Reference proteome</keyword>
<evidence type="ECO:0008006" key="3">
    <source>
        <dbReference type="Google" id="ProtNLM"/>
    </source>
</evidence>
<accession>A0ABW8ATB7</accession>
<proteinExistence type="predicted"/>
<dbReference type="RefSeq" id="WP_398283934.1">
    <property type="nucleotide sequence ID" value="NZ_JBITLV010000007.1"/>
</dbReference>
<comment type="caution">
    <text evidence="1">The sequence shown here is derived from an EMBL/GenBank/DDBJ whole genome shotgun (WGS) entry which is preliminary data.</text>
</comment>
<dbReference type="EMBL" id="JBITLV010000007">
    <property type="protein sequence ID" value="MFI7589338.1"/>
    <property type="molecule type" value="Genomic_DNA"/>
</dbReference>
<reference evidence="1 2" key="1">
    <citation type="submission" date="2024-10" db="EMBL/GenBank/DDBJ databases">
        <title>The Natural Products Discovery Center: Release of the First 8490 Sequenced Strains for Exploring Actinobacteria Biosynthetic Diversity.</title>
        <authorList>
            <person name="Kalkreuter E."/>
            <person name="Kautsar S.A."/>
            <person name="Yang D."/>
            <person name="Bader C.D."/>
            <person name="Teijaro C.N."/>
            <person name="Fluegel L."/>
            <person name="Davis C.M."/>
            <person name="Simpson J.R."/>
            <person name="Lauterbach L."/>
            <person name="Steele A.D."/>
            <person name="Gui C."/>
            <person name="Meng S."/>
            <person name="Li G."/>
            <person name="Viehrig K."/>
            <person name="Ye F."/>
            <person name="Su P."/>
            <person name="Kiefer A.F."/>
            <person name="Nichols A."/>
            <person name="Cepeda A.J."/>
            <person name="Yan W."/>
            <person name="Fan B."/>
            <person name="Jiang Y."/>
            <person name="Adhikari A."/>
            <person name="Zheng C.-J."/>
            <person name="Schuster L."/>
            <person name="Cowan T.M."/>
            <person name="Smanski M.J."/>
            <person name="Chevrette M.G."/>
            <person name="De Carvalho L.P.S."/>
            <person name="Shen B."/>
        </authorList>
    </citation>
    <scope>NUCLEOTIDE SEQUENCE [LARGE SCALE GENOMIC DNA]</scope>
    <source>
        <strain evidence="1 2">NPDC049639</strain>
    </source>
</reference>
<evidence type="ECO:0000313" key="2">
    <source>
        <dbReference type="Proteomes" id="UP001612915"/>
    </source>
</evidence>